<feature type="transmembrane region" description="Helical" evidence="2">
    <location>
        <begin position="103"/>
        <end position="126"/>
    </location>
</feature>
<organism evidence="3 4">
    <name type="scientific">Arsukibacterium tuosuense</name>
    <dbReference type="NCBI Taxonomy" id="1323745"/>
    <lineage>
        <taxon>Bacteria</taxon>
        <taxon>Pseudomonadati</taxon>
        <taxon>Pseudomonadota</taxon>
        <taxon>Gammaproteobacteria</taxon>
        <taxon>Chromatiales</taxon>
        <taxon>Chromatiaceae</taxon>
        <taxon>Arsukibacterium</taxon>
    </lineage>
</organism>
<keyword evidence="2" id="KW-1133">Transmembrane helix</keyword>
<dbReference type="Proteomes" id="UP000219353">
    <property type="component" value="Unassembled WGS sequence"/>
</dbReference>
<keyword evidence="2" id="KW-0472">Membrane</keyword>
<dbReference type="NCBIfam" id="NF037959">
    <property type="entry name" value="MFS_SpdSyn"/>
    <property type="match status" value="1"/>
</dbReference>
<keyword evidence="2" id="KW-0812">Transmembrane</keyword>
<dbReference type="AlphaFoldDB" id="A0A285J0Q2"/>
<gene>
    <name evidence="3" type="ORF">SAMN06297280_2487</name>
</gene>
<sequence length="685" mass="75826">MLLPIVEPALALFALTILLSAALLFLVQPMLAKQLLPYFGGGAAVWTACMLFFQSLLLAGYGYAHLLSRYLAPKAQRLVHSSLLLLALTSLPLLWQANIQPDVLAAPLAAILLLLTLTVGLPYLMLSATGPLLQHWFAGRFPLRSPYRLYALSNLGSLGGLLAYPFLLEPLFSLSQQRQYWVFGFVLFTLSCLLLMWRELGQLSPAIRAVSARLNKRYALRWLALSACGVVLLLAVTQQITQNVPPVPFLWVLPLCLYLVSYIVVFNKPAWYQRGLWLYVFCLSMVFGLLLFYLGRQFDLISQLLLYLTILFSGCMLCHGELARLKPEPQYLTGFYLLLAAGGVLGSVAVNLLAPLLFSQYWEFLLVLLAIYLLLQWPDEIAKPRWQQGLWLSGGLLFGLSVVGLEWQLGQHNVYSERNFYGSLVVRDLVVGEQSQRQLIDGTTSHGAQYLAPPLSGTAQSYYRPGTGAALAMQHFLPAALSRNINQLQQRNFGLVGLGAGALAVYGKPGDSMLFFELNPAVIKVATEYFSYLSDSAAAVDIVPGDARLTLTAQLEQQGTSQFDVLVLDAFSSDSIPQHLLTTEAMQLYWQHLQSDGVLAVHVSNNYLDLTSLLRNQAAKLGLDAYFIATNAQGINPAAQWVLITANQRFIGQPVIQQALSPWPSALNRDVSWTDQRSNLLQVLK</sequence>
<dbReference type="InterPro" id="IPR029063">
    <property type="entry name" value="SAM-dependent_MTases_sf"/>
</dbReference>
<dbReference type="OrthoDB" id="9761985at2"/>
<feature type="transmembrane region" description="Helical" evidence="2">
    <location>
        <begin position="179"/>
        <end position="197"/>
    </location>
</feature>
<evidence type="ECO:0000256" key="2">
    <source>
        <dbReference type="SAM" id="Phobius"/>
    </source>
</evidence>
<evidence type="ECO:0000313" key="4">
    <source>
        <dbReference type="Proteomes" id="UP000219353"/>
    </source>
</evidence>
<dbReference type="SUPFAM" id="SSF53335">
    <property type="entry name" value="S-adenosyl-L-methionine-dependent methyltransferases"/>
    <property type="match status" value="1"/>
</dbReference>
<evidence type="ECO:0000313" key="3">
    <source>
        <dbReference type="EMBL" id="SNY53900.1"/>
    </source>
</evidence>
<feature type="transmembrane region" description="Helical" evidence="2">
    <location>
        <begin position="389"/>
        <end position="409"/>
    </location>
</feature>
<evidence type="ECO:0008006" key="5">
    <source>
        <dbReference type="Google" id="ProtNLM"/>
    </source>
</evidence>
<dbReference type="PANTHER" id="PTHR43317:SF1">
    <property type="entry name" value="THERMOSPERMINE SYNTHASE ACAULIS5"/>
    <property type="match status" value="1"/>
</dbReference>
<keyword evidence="4" id="KW-1185">Reference proteome</keyword>
<feature type="transmembrane region" description="Helical" evidence="2">
    <location>
        <begin position="147"/>
        <end position="167"/>
    </location>
</feature>
<reference evidence="4" key="1">
    <citation type="submission" date="2017-09" db="EMBL/GenBank/DDBJ databases">
        <authorList>
            <person name="Varghese N."/>
            <person name="Submissions S."/>
        </authorList>
    </citation>
    <scope>NUCLEOTIDE SEQUENCE [LARGE SCALE GENOMIC DNA]</scope>
    <source>
        <strain evidence="4">CGMCC 1.12461</strain>
    </source>
</reference>
<name>A0A285J0Q2_9GAMM</name>
<dbReference type="RefSeq" id="WP_097111721.1">
    <property type="nucleotide sequence ID" value="NZ_OBEB01000005.1"/>
</dbReference>
<feature type="transmembrane region" description="Helical" evidence="2">
    <location>
        <begin position="249"/>
        <end position="267"/>
    </location>
</feature>
<feature type="transmembrane region" description="Helical" evidence="2">
    <location>
        <begin position="218"/>
        <end position="237"/>
    </location>
</feature>
<feature type="transmembrane region" description="Helical" evidence="2">
    <location>
        <begin position="276"/>
        <end position="294"/>
    </location>
</feature>
<feature type="transmembrane region" description="Helical" evidence="2">
    <location>
        <begin position="360"/>
        <end position="377"/>
    </location>
</feature>
<feature type="transmembrane region" description="Helical" evidence="2">
    <location>
        <begin position="42"/>
        <end position="66"/>
    </location>
</feature>
<protein>
    <recommendedName>
        <fullName evidence="5">Spermidine synthase</fullName>
    </recommendedName>
</protein>
<dbReference type="GO" id="GO:0006596">
    <property type="term" value="P:polyamine biosynthetic process"/>
    <property type="evidence" value="ECO:0007669"/>
    <property type="project" value="UniProtKB-KW"/>
</dbReference>
<accession>A0A285J0Q2</accession>
<feature type="transmembrane region" description="Helical" evidence="2">
    <location>
        <begin position="331"/>
        <end position="354"/>
    </location>
</feature>
<evidence type="ECO:0000256" key="1">
    <source>
        <dbReference type="ARBA" id="ARBA00023115"/>
    </source>
</evidence>
<dbReference type="Gene3D" id="3.40.50.150">
    <property type="entry name" value="Vaccinia Virus protein VP39"/>
    <property type="match status" value="1"/>
</dbReference>
<dbReference type="PANTHER" id="PTHR43317">
    <property type="entry name" value="THERMOSPERMINE SYNTHASE ACAULIS5"/>
    <property type="match status" value="1"/>
</dbReference>
<dbReference type="EMBL" id="OBEB01000005">
    <property type="protein sequence ID" value="SNY53900.1"/>
    <property type="molecule type" value="Genomic_DNA"/>
</dbReference>
<feature type="transmembrane region" description="Helical" evidence="2">
    <location>
        <begin position="300"/>
        <end position="319"/>
    </location>
</feature>
<proteinExistence type="predicted"/>
<feature type="transmembrane region" description="Helical" evidence="2">
    <location>
        <begin position="78"/>
        <end position="97"/>
    </location>
</feature>
<keyword evidence="1" id="KW-0620">Polyamine biosynthesis</keyword>